<dbReference type="SMART" id="SM00028">
    <property type="entry name" value="TPR"/>
    <property type="match status" value="2"/>
</dbReference>
<feature type="signal peptide" evidence="1">
    <location>
        <begin position="1"/>
        <end position="27"/>
    </location>
</feature>
<organism evidence="2 3">
    <name type="scientific">Woeseia oceani</name>
    <dbReference type="NCBI Taxonomy" id="1548547"/>
    <lineage>
        <taxon>Bacteria</taxon>
        <taxon>Pseudomonadati</taxon>
        <taxon>Pseudomonadota</taxon>
        <taxon>Gammaproteobacteria</taxon>
        <taxon>Woeseiales</taxon>
        <taxon>Woeseiaceae</taxon>
        <taxon>Woeseia</taxon>
    </lineage>
</organism>
<dbReference type="AlphaFoldDB" id="A0A193LCV6"/>
<dbReference type="Proteomes" id="UP000092695">
    <property type="component" value="Chromosome"/>
</dbReference>
<dbReference type="RefSeq" id="WP_068612587.1">
    <property type="nucleotide sequence ID" value="NZ_CP016268.1"/>
</dbReference>
<dbReference type="InterPro" id="IPR011990">
    <property type="entry name" value="TPR-like_helical_dom_sf"/>
</dbReference>
<accession>A0A193LCV6</accession>
<dbReference type="InterPro" id="IPR019734">
    <property type="entry name" value="TPR_rpt"/>
</dbReference>
<dbReference type="Gene3D" id="1.25.40.10">
    <property type="entry name" value="Tetratricopeptide repeat domain"/>
    <property type="match status" value="1"/>
</dbReference>
<keyword evidence="1" id="KW-0732">Signal</keyword>
<name>A0A193LCV6_9GAMM</name>
<sequence>MRPVIQLLLTMTALLASSLVSPCAAQGADRMKSETGPTTVLGPSNPALHDGAQALLAGRAEDGVRLTLLGLEAAADSREEESALSNLCAGYILLKNYVEAKKFCDLLLVRNDQSWRGYNNRAVIHLKLKQYELADQDLKRGEQLRPGAHTLKVARALYMDAVHPVAPEVIIDDREVDDSNSTP</sequence>
<keyword evidence="3" id="KW-1185">Reference proteome</keyword>
<evidence type="ECO:0008006" key="4">
    <source>
        <dbReference type="Google" id="ProtNLM"/>
    </source>
</evidence>
<dbReference type="SUPFAM" id="SSF48452">
    <property type="entry name" value="TPR-like"/>
    <property type="match status" value="1"/>
</dbReference>
<dbReference type="KEGG" id="woc:BA177_02825"/>
<feature type="chain" id="PRO_5008260063" description="Tetratricopeptide repeat protein" evidence="1">
    <location>
        <begin position="28"/>
        <end position="183"/>
    </location>
</feature>
<dbReference type="EMBL" id="CP016268">
    <property type="protein sequence ID" value="ANO50293.1"/>
    <property type="molecule type" value="Genomic_DNA"/>
</dbReference>
<proteinExistence type="predicted"/>
<evidence type="ECO:0000256" key="1">
    <source>
        <dbReference type="SAM" id="SignalP"/>
    </source>
</evidence>
<reference evidence="2 3" key="1">
    <citation type="submission" date="2016-06" db="EMBL/GenBank/DDBJ databases">
        <title>Complete genome sequence of a deep-branching marine Gamma Proteobacterium Woeseia oceani type strain XK5.</title>
        <authorList>
            <person name="Mu D."/>
            <person name="Du Z."/>
        </authorList>
    </citation>
    <scope>NUCLEOTIDE SEQUENCE [LARGE SCALE GENOMIC DNA]</scope>
    <source>
        <strain evidence="2 3">XK5</strain>
    </source>
</reference>
<dbReference type="STRING" id="1548547.BA177_02825"/>
<evidence type="ECO:0000313" key="2">
    <source>
        <dbReference type="EMBL" id="ANO50293.1"/>
    </source>
</evidence>
<protein>
    <recommendedName>
        <fullName evidence="4">Tetratricopeptide repeat protein</fullName>
    </recommendedName>
</protein>
<evidence type="ECO:0000313" key="3">
    <source>
        <dbReference type="Proteomes" id="UP000092695"/>
    </source>
</evidence>
<gene>
    <name evidence="2" type="ORF">BA177_02825</name>
</gene>